<accession>A0ABR2UFS6</accession>
<dbReference type="PANTHER" id="PTHR34203:SF15">
    <property type="entry name" value="SLL1173 PROTEIN"/>
    <property type="match status" value="1"/>
</dbReference>
<dbReference type="SUPFAM" id="SSF53335">
    <property type="entry name" value="S-adenosyl-L-methionine-dependent methyltransferases"/>
    <property type="match status" value="1"/>
</dbReference>
<dbReference type="NCBIfam" id="TIGR01444">
    <property type="entry name" value="fkbM_fam"/>
    <property type="match status" value="1"/>
</dbReference>
<dbReference type="Gene3D" id="3.40.50.150">
    <property type="entry name" value="Vaccinia Virus protein VP39"/>
    <property type="match status" value="1"/>
</dbReference>
<dbReference type="InterPro" id="IPR036188">
    <property type="entry name" value="FAD/NAD-bd_sf"/>
</dbReference>
<dbReference type="Gene3D" id="3.30.560.10">
    <property type="entry name" value="Glucose Oxidase, domain 3"/>
    <property type="match status" value="1"/>
</dbReference>
<dbReference type="InterPro" id="IPR052514">
    <property type="entry name" value="SAM-dependent_MTase"/>
</dbReference>
<dbReference type="Gene3D" id="3.50.50.60">
    <property type="entry name" value="FAD/NAD(P)-binding domain"/>
    <property type="match status" value="1"/>
</dbReference>
<dbReference type="Pfam" id="PF05050">
    <property type="entry name" value="Methyltransf_21"/>
    <property type="match status" value="1"/>
</dbReference>
<dbReference type="InterPro" id="IPR000172">
    <property type="entry name" value="GMC_OxRdtase_N"/>
</dbReference>
<dbReference type="SUPFAM" id="SSF51905">
    <property type="entry name" value="FAD/NAD(P)-binding domain"/>
    <property type="match status" value="1"/>
</dbReference>
<dbReference type="InterPro" id="IPR029063">
    <property type="entry name" value="SAM-dependent_MTases_sf"/>
</dbReference>
<sequence>MSEKLVELPDGLSCFTSNEEEARFVHKEIFVDKCYDISYLPENPVIVDAGANIGLFSLYVKKVFPSAKILAFEPAPETHNFLLKNLKLHNVLGVEPLQIALGSQSRRQMLTFYPTTPTISTLVRDEQEKFLKSVGHTLGEATANKMSVGAREVPVSVKRLSEVLEEHPEVTRVDLLKIDIEGAEVELLRGIDDEHWPLFQNVVAEVCDLSGQLADAEQLLRSKGFFVKSEEGPWNFEGAKMRPKSPRLANSEAVVPCGGVLGGGSSVNPMLYSRAQRSDFDSSKTPGWSADDLAKSSKKLETYRGANRKGAHRRDGSVHVSGSRFKSARREEDLIAAVKKLGCPKLEDTNDFNTRNGVMRAMRYDSPDANDRIQPMPSFSLDGTIMIAFLVGW</sequence>
<keyword evidence="5" id="KW-1185">Reference proteome</keyword>
<dbReference type="EMBL" id="JARVKF010000441">
    <property type="protein sequence ID" value="KAK9413201.1"/>
    <property type="molecule type" value="Genomic_DNA"/>
</dbReference>
<proteinExistence type="predicted"/>
<evidence type="ECO:0000259" key="3">
    <source>
        <dbReference type="Pfam" id="PF05050"/>
    </source>
</evidence>
<feature type="domain" description="Methyltransferase FkbM" evidence="3">
    <location>
        <begin position="48"/>
        <end position="225"/>
    </location>
</feature>
<name>A0ABR2UFS6_9PEZI</name>
<gene>
    <name evidence="4" type="ORF">SUNI508_11977</name>
</gene>
<dbReference type="Proteomes" id="UP001408356">
    <property type="component" value="Unassembled WGS sequence"/>
</dbReference>
<comment type="caution">
    <text evidence="4">The sequence shown here is derived from an EMBL/GenBank/DDBJ whole genome shotgun (WGS) entry which is preliminary data.</text>
</comment>
<dbReference type="Pfam" id="PF00732">
    <property type="entry name" value="GMC_oxred_N"/>
    <property type="match status" value="1"/>
</dbReference>
<dbReference type="InterPro" id="IPR006342">
    <property type="entry name" value="FkbM_mtfrase"/>
</dbReference>
<evidence type="ECO:0000259" key="2">
    <source>
        <dbReference type="Pfam" id="PF00732"/>
    </source>
</evidence>
<evidence type="ECO:0000313" key="4">
    <source>
        <dbReference type="EMBL" id="KAK9413201.1"/>
    </source>
</evidence>
<evidence type="ECO:0000256" key="1">
    <source>
        <dbReference type="SAM" id="MobiDB-lite"/>
    </source>
</evidence>
<feature type="domain" description="Glucose-methanol-choline oxidoreductase N-terminal" evidence="2">
    <location>
        <begin position="249"/>
        <end position="356"/>
    </location>
</feature>
<dbReference type="PANTHER" id="PTHR34203">
    <property type="entry name" value="METHYLTRANSFERASE, FKBM FAMILY PROTEIN"/>
    <property type="match status" value="1"/>
</dbReference>
<feature type="region of interest" description="Disordered" evidence="1">
    <location>
        <begin position="304"/>
        <end position="324"/>
    </location>
</feature>
<reference evidence="4 5" key="1">
    <citation type="journal article" date="2024" name="J. Plant Pathol.">
        <title>Sequence and assembly of the genome of Seiridium unicorne, isolate CBS 538.82, causal agent of cypress canker disease.</title>
        <authorList>
            <person name="Scali E."/>
            <person name="Rocca G.D."/>
            <person name="Danti R."/>
            <person name="Garbelotto M."/>
            <person name="Barberini S."/>
            <person name="Baroncelli R."/>
            <person name="Emiliani G."/>
        </authorList>
    </citation>
    <scope>NUCLEOTIDE SEQUENCE [LARGE SCALE GENOMIC DNA]</scope>
    <source>
        <strain evidence="4 5">BM-138-508</strain>
    </source>
</reference>
<organism evidence="4 5">
    <name type="scientific">Seiridium unicorne</name>
    <dbReference type="NCBI Taxonomy" id="138068"/>
    <lineage>
        <taxon>Eukaryota</taxon>
        <taxon>Fungi</taxon>
        <taxon>Dikarya</taxon>
        <taxon>Ascomycota</taxon>
        <taxon>Pezizomycotina</taxon>
        <taxon>Sordariomycetes</taxon>
        <taxon>Xylariomycetidae</taxon>
        <taxon>Amphisphaeriales</taxon>
        <taxon>Sporocadaceae</taxon>
        <taxon>Seiridium</taxon>
    </lineage>
</organism>
<protein>
    <submittedName>
        <fullName evidence="4">O-methyltransferase</fullName>
    </submittedName>
</protein>
<evidence type="ECO:0000313" key="5">
    <source>
        <dbReference type="Proteomes" id="UP001408356"/>
    </source>
</evidence>